<dbReference type="InterPro" id="IPR039537">
    <property type="entry name" value="Retrotran_Ty1/copia-like"/>
</dbReference>
<evidence type="ECO:0000259" key="2">
    <source>
        <dbReference type="Pfam" id="PF13976"/>
    </source>
</evidence>
<dbReference type="GO" id="GO:0008233">
    <property type="term" value="F:peptidase activity"/>
    <property type="evidence" value="ECO:0007669"/>
    <property type="project" value="UniProtKB-KW"/>
</dbReference>
<dbReference type="GO" id="GO:0006508">
    <property type="term" value="P:proteolysis"/>
    <property type="evidence" value="ECO:0007669"/>
    <property type="project" value="UniProtKB-KW"/>
</dbReference>
<evidence type="ECO:0000256" key="1">
    <source>
        <dbReference type="ARBA" id="ARBA00022670"/>
    </source>
</evidence>
<name>A0A2N9G0Y4_FAGSY</name>
<dbReference type="InterPro" id="IPR012337">
    <property type="entry name" value="RNaseH-like_sf"/>
</dbReference>
<proteinExistence type="predicted"/>
<evidence type="ECO:0000259" key="3">
    <source>
        <dbReference type="Pfam" id="PF22936"/>
    </source>
</evidence>
<dbReference type="SUPFAM" id="SSF53098">
    <property type="entry name" value="Ribonuclease H-like"/>
    <property type="match status" value="1"/>
</dbReference>
<dbReference type="Pfam" id="PF22936">
    <property type="entry name" value="Pol_BBD"/>
    <property type="match status" value="1"/>
</dbReference>
<dbReference type="InterPro" id="IPR025724">
    <property type="entry name" value="GAG-pre-integrase_dom"/>
</dbReference>
<protein>
    <submittedName>
        <fullName evidence="4">Uncharacterized protein</fullName>
    </submittedName>
</protein>
<dbReference type="Gene3D" id="3.30.420.10">
    <property type="entry name" value="Ribonuclease H-like superfamily/Ribonuclease H"/>
    <property type="match status" value="1"/>
</dbReference>
<dbReference type="GO" id="GO:0003676">
    <property type="term" value="F:nucleic acid binding"/>
    <property type="evidence" value="ECO:0007669"/>
    <property type="project" value="InterPro"/>
</dbReference>
<dbReference type="AlphaFoldDB" id="A0A2N9G0Y4"/>
<keyword evidence="1" id="KW-0645">Protease</keyword>
<dbReference type="Pfam" id="PF14223">
    <property type="entry name" value="Retrotran_gag_2"/>
    <property type="match status" value="1"/>
</dbReference>
<gene>
    <name evidence="4" type="ORF">FSB_LOCUS20626</name>
</gene>
<evidence type="ECO:0000313" key="4">
    <source>
        <dbReference type="EMBL" id="SPC92744.1"/>
    </source>
</evidence>
<dbReference type="InterPro" id="IPR036397">
    <property type="entry name" value="RNaseH_sf"/>
</dbReference>
<feature type="domain" description="Retrovirus-related Pol polyprotein from transposon TNT 1-94-like beta-barrel" evidence="3">
    <location>
        <begin position="238"/>
        <end position="290"/>
    </location>
</feature>
<dbReference type="PANTHER" id="PTHR42648">
    <property type="entry name" value="TRANSPOSASE, PUTATIVE-RELATED"/>
    <property type="match status" value="1"/>
</dbReference>
<dbReference type="PANTHER" id="PTHR42648:SF28">
    <property type="entry name" value="TRANSPOSON-ENCODED PROTEIN WITH RIBONUCLEASE H-LIKE AND RETROVIRUS ZINC FINGER-LIKE DOMAINS"/>
    <property type="match status" value="1"/>
</dbReference>
<feature type="domain" description="GAG-pre-integrase" evidence="2">
    <location>
        <begin position="305"/>
        <end position="371"/>
    </location>
</feature>
<dbReference type="EMBL" id="OIVN01001335">
    <property type="protein sequence ID" value="SPC92744.1"/>
    <property type="molecule type" value="Genomic_DNA"/>
</dbReference>
<reference evidence="4" key="1">
    <citation type="submission" date="2018-02" db="EMBL/GenBank/DDBJ databases">
        <authorList>
            <person name="Cohen D.B."/>
            <person name="Kent A.D."/>
        </authorList>
    </citation>
    <scope>NUCLEOTIDE SEQUENCE</scope>
</reference>
<accession>A0A2N9G0Y4</accession>
<organism evidence="4">
    <name type="scientific">Fagus sylvatica</name>
    <name type="common">Beechnut</name>
    <dbReference type="NCBI Taxonomy" id="28930"/>
    <lineage>
        <taxon>Eukaryota</taxon>
        <taxon>Viridiplantae</taxon>
        <taxon>Streptophyta</taxon>
        <taxon>Embryophyta</taxon>
        <taxon>Tracheophyta</taxon>
        <taxon>Spermatophyta</taxon>
        <taxon>Magnoliopsida</taxon>
        <taxon>eudicotyledons</taxon>
        <taxon>Gunneridae</taxon>
        <taxon>Pentapetalae</taxon>
        <taxon>rosids</taxon>
        <taxon>fabids</taxon>
        <taxon>Fagales</taxon>
        <taxon>Fagaceae</taxon>
        <taxon>Fagus</taxon>
    </lineage>
</organism>
<dbReference type="Pfam" id="PF13976">
    <property type="entry name" value="gag_pre-integrs"/>
    <property type="match status" value="1"/>
</dbReference>
<keyword evidence="1" id="KW-0378">Hydrolase</keyword>
<sequence length="444" mass="50359">MTVNASIAMVDLVKFDGTGNFGLWQRRVQDLLVQQDLVKALYGKAKKPEKMTDDEWDELDMKAVSSIHLLLADEVMYDVMEENTTAGIWLNLEKRYMSKSLTSKLHLKQKLFGLKMSEGADLRLHINIFKQIISDLLRIDVKFEDEDKTMMLLTSLPASYEYLVTTLLYGKETLEVEKVSNALLDHSQWKQKNSVESSEWKKEKEESSKSVNVVAVDSESDGDMLSISSSTDDLNNSWLLDSTCSFRVTAHRSWFDAYRSVNCSSVRMGNVASCKVIGIGTIKIKMFDNVGSMVVMRGQKISGNIYKLLGNTILGGVAAVSESEDDDTLLLHTHLGHMSERGMRELHKRNLLAGIRSCKLDFCKYCVVGKQCRVRFKTATHNTKGKLDYVHSDIWGPVKVASKGGAQYFMSFIDDYSKKVWVYFLKNRSDAFATYKKWKAEVEN</sequence>
<dbReference type="InterPro" id="IPR054722">
    <property type="entry name" value="PolX-like_BBD"/>
</dbReference>